<comment type="caution">
    <text evidence="1">The sequence shown here is derived from an EMBL/GenBank/DDBJ whole genome shotgun (WGS) entry which is preliminary data.</text>
</comment>
<gene>
    <name evidence="1" type="ORF">SHERM_14206</name>
</gene>
<dbReference type="PANTHER" id="PTHR24559:SF431">
    <property type="entry name" value="RNA-DIRECTED DNA POLYMERASE HOMOLOG"/>
    <property type="match status" value="1"/>
</dbReference>
<accession>A0A9N7MSE8</accession>
<dbReference type="AlphaFoldDB" id="A0A9N7MSE8"/>
<protein>
    <recommendedName>
        <fullName evidence="3">Reverse transcriptase</fullName>
    </recommendedName>
</protein>
<sequence length="78" mass="9079">MSNEVVLKIKEEIERLLKAGFIRTTRYAEWLSNLVPVVKKNGKLRVCIDFRHLNLATPKYEYPMPVLANLLVDHPCLE</sequence>
<keyword evidence="2" id="KW-1185">Reference proteome</keyword>
<dbReference type="InterPro" id="IPR053134">
    <property type="entry name" value="RNA-dir_DNA_polymerase"/>
</dbReference>
<organism evidence="1 2">
    <name type="scientific">Striga hermonthica</name>
    <name type="common">Purple witchweed</name>
    <name type="synonym">Buchnera hermonthica</name>
    <dbReference type="NCBI Taxonomy" id="68872"/>
    <lineage>
        <taxon>Eukaryota</taxon>
        <taxon>Viridiplantae</taxon>
        <taxon>Streptophyta</taxon>
        <taxon>Embryophyta</taxon>
        <taxon>Tracheophyta</taxon>
        <taxon>Spermatophyta</taxon>
        <taxon>Magnoliopsida</taxon>
        <taxon>eudicotyledons</taxon>
        <taxon>Gunneridae</taxon>
        <taxon>Pentapetalae</taxon>
        <taxon>asterids</taxon>
        <taxon>lamiids</taxon>
        <taxon>Lamiales</taxon>
        <taxon>Orobanchaceae</taxon>
        <taxon>Buchnereae</taxon>
        <taxon>Striga</taxon>
    </lineage>
</organism>
<dbReference type="EMBL" id="CACSLK010011860">
    <property type="protein sequence ID" value="CAA0813735.1"/>
    <property type="molecule type" value="Genomic_DNA"/>
</dbReference>
<evidence type="ECO:0000313" key="2">
    <source>
        <dbReference type="Proteomes" id="UP001153555"/>
    </source>
</evidence>
<dbReference type="Gene3D" id="3.10.10.10">
    <property type="entry name" value="HIV Type 1 Reverse Transcriptase, subunit A, domain 1"/>
    <property type="match status" value="1"/>
</dbReference>
<evidence type="ECO:0008006" key="3">
    <source>
        <dbReference type="Google" id="ProtNLM"/>
    </source>
</evidence>
<dbReference type="OrthoDB" id="992454at2759"/>
<name>A0A9N7MSE8_STRHE</name>
<dbReference type="InterPro" id="IPR043502">
    <property type="entry name" value="DNA/RNA_pol_sf"/>
</dbReference>
<reference evidence="1" key="1">
    <citation type="submission" date="2019-12" db="EMBL/GenBank/DDBJ databases">
        <authorList>
            <person name="Scholes J."/>
        </authorList>
    </citation>
    <scope>NUCLEOTIDE SEQUENCE</scope>
</reference>
<dbReference type="Proteomes" id="UP001153555">
    <property type="component" value="Unassembled WGS sequence"/>
</dbReference>
<proteinExistence type="predicted"/>
<evidence type="ECO:0000313" key="1">
    <source>
        <dbReference type="EMBL" id="CAA0813735.1"/>
    </source>
</evidence>
<dbReference type="SUPFAM" id="SSF56672">
    <property type="entry name" value="DNA/RNA polymerases"/>
    <property type="match status" value="1"/>
</dbReference>
<feature type="non-terminal residue" evidence="1">
    <location>
        <position position="78"/>
    </location>
</feature>
<dbReference type="PANTHER" id="PTHR24559">
    <property type="entry name" value="TRANSPOSON TY3-I GAG-POL POLYPROTEIN"/>
    <property type="match status" value="1"/>
</dbReference>